<sequence length="175" mass="19457">MVLLPRDLEVPFLLLFWSSGFILQHASSRPFIMEDFYDARYGSIESHLDAAGFQPVSLALPSWYINRQIKVVFASRSNWDSVVSDAPLQVAPGLAEVLSSTSKPPSINFFRRLPKPPAFKVWAIYALTLEHPVLGPIIYIGSGTDAKAGVQGRHTGYRTGSGSIPKLVERDFPRR</sequence>
<dbReference type="GeneID" id="54413940"/>
<organism evidence="1 2">
    <name type="scientific">Dothidotthia symphoricarpi CBS 119687</name>
    <dbReference type="NCBI Taxonomy" id="1392245"/>
    <lineage>
        <taxon>Eukaryota</taxon>
        <taxon>Fungi</taxon>
        <taxon>Dikarya</taxon>
        <taxon>Ascomycota</taxon>
        <taxon>Pezizomycotina</taxon>
        <taxon>Dothideomycetes</taxon>
        <taxon>Pleosporomycetidae</taxon>
        <taxon>Pleosporales</taxon>
        <taxon>Dothidotthiaceae</taxon>
        <taxon>Dothidotthia</taxon>
    </lineage>
</organism>
<dbReference type="RefSeq" id="XP_033520196.1">
    <property type="nucleotide sequence ID" value="XM_033673508.1"/>
</dbReference>
<dbReference type="EMBL" id="ML977515">
    <property type="protein sequence ID" value="KAF2125804.1"/>
    <property type="molecule type" value="Genomic_DNA"/>
</dbReference>
<evidence type="ECO:0000313" key="1">
    <source>
        <dbReference type="EMBL" id="KAF2125804.1"/>
    </source>
</evidence>
<accession>A0A6A6A3W1</accession>
<dbReference type="Proteomes" id="UP000799771">
    <property type="component" value="Unassembled WGS sequence"/>
</dbReference>
<evidence type="ECO:0000313" key="2">
    <source>
        <dbReference type="Proteomes" id="UP000799771"/>
    </source>
</evidence>
<protein>
    <submittedName>
        <fullName evidence="1">Uncharacterized protein</fullName>
    </submittedName>
</protein>
<keyword evidence="2" id="KW-1185">Reference proteome</keyword>
<dbReference type="AlphaFoldDB" id="A0A6A6A3W1"/>
<gene>
    <name evidence="1" type="ORF">P153DRAFT_94243</name>
</gene>
<dbReference type="OrthoDB" id="3796641at2759"/>
<proteinExistence type="predicted"/>
<name>A0A6A6A3W1_9PLEO</name>
<reference evidence="1" key="1">
    <citation type="journal article" date="2020" name="Stud. Mycol.">
        <title>101 Dothideomycetes genomes: a test case for predicting lifestyles and emergence of pathogens.</title>
        <authorList>
            <person name="Haridas S."/>
            <person name="Albert R."/>
            <person name="Binder M."/>
            <person name="Bloem J."/>
            <person name="Labutti K."/>
            <person name="Salamov A."/>
            <person name="Andreopoulos B."/>
            <person name="Baker S."/>
            <person name="Barry K."/>
            <person name="Bills G."/>
            <person name="Bluhm B."/>
            <person name="Cannon C."/>
            <person name="Castanera R."/>
            <person name="Culley D."/>
            <person name="Daum C."/>
            <person name="Ezra D."/>
            <person name="Gonzalez J."/>
            <person name="Henrissat B."/>
            <person name="Kuo A."/>
            <person name="Liang C."/>
            <person name="Lipzen A."/>
            <person name="Lutzoni F."/>
            <person name="Magnuson J."/>
            <person name="Mondo S."/>
            <person name="Nolan M."/>
            <person name="Ohm R."/>
            <person name="Pangilinan J."/>
            <person name="Park H.-J."/>
            <person name="Ramirez L."/>
            <person name="Alfaro M."/>
            <person name="Sun H."/>
            <person name="Tritt A."/>
            <person name="Yoshinaga Y."/>
            <person name="Zwiers L.-H."/>
            <person name="Turgeon B."/>
            <person name="Goodwin S."/>
            <person name="Spatafora J."/>
            <person name="Crous P."/>
            <person name="Grigoriev I."/>
        </authorList>
    </citation>
    <scope>NUCLEOTIDE SEQUENCE</scope>
    <source>
        <strain evidence="1">CBS 119687</strain>
    </source>
</reference>